<dbReference type="Pfam" id="PF20469">
    <property type="entry name" value="OLD-like_TOPRIM"/>
    <property type="match status" value="1"/>
</dbReference>
<dbReference type="InterPro" id="IPR034139">
    <property type="entry name" value="TOPRIM_OLD"/>
</dbReference>
<dbReference type="EMBL" id="BMPT01000009">
    <property type="protein sequence ID" value="GGM28475.1"/>
    <property type="molecule type" value="Genomic_DNA"/>
</dbReference>
<accession>A0A8H9L4K2</accession>
<feature type="domain" description="OLD protein-like TOPRIM" evidence="1">
    <location>
        <begin position="11"/>
        <end position="61"/>
    </location>
</feature>
<organism evidence="2 3">
    <name type="scientific">Promicromonospora citrea</name>
    <dbReference type="NCBI Taxonomy" id="43677"/>
    <lineage>
        <taxon>Bacteria</taxon>
        <taxon>Bacillati</taxon>
        <taxon>Actinomycetota</taxon>
        <taxon>Actinomycetes</taxon>
        <taxon>Micrococcales</taxon>
        <taxon>Promicromonosporaceae</taxon>
        <taxon>Promicromonospora</taxon>
    </lineage>
</organism>
<evidence type="ECO:0000313" key="2">
    <source>
        <dbReference type="EMBL" id="GGM28475.1"/>
    </source>
</evidence>
<evidence type="ECO:0000313" key="3">
    <source>
        <dbReference type="Proteomes" id="UP000655589"/>
    </source>
</evidence>
<sequence length="202" mass="21742">MNLAGVLDPTARTALLVEGESDRAAVETLARRRALPLRPGRVQVVPMGGVTNLGHHLAALSAHPEVRVGGLYDAGEEHVVVRSLDRAGLRPPGDTADLTTVGFFRCERDLEDELVRALGVEGCVAVIAAQGALRSLERLRGQPAQRGWSMEQVLHRFLGSGSGRKELYARLFTEAVPDDRVPQPLDAALRWALADQAPASHP</sequence>
<dbReference type="Proteomes" id="UP000655589">
    <property type="component" value="Unassembled WGS sequence"/>
</dbReference>
<dbReference type="AlphaFoldDB" id="A0A8H9L4K2"/>
<name>A0A8H9L4K2_9MICO</name>
<gene>
    <name evidence="2" type="ORF">GCM10010102_25350</name>
</gene>
<reference evidence="2" key="2">
    <citation type="submission" date="2020-09" db="EMBL/GenBank/DDBJ databases">
        <authorList>
            <person name="Sun Q."/>
            <person name="Ohkuma M."/>
        </authorList>
    </citation>
    <scope>NUCLEOTIDE SEQUENCE</scope>
    <source>
        <strain evidence="2">JCM 3051</strain>
    </source>
</reference>
<dbReference type="RefSeq" id="WP_171106454.1">
    <property type="nucleotide sequence ID" value="NZ_BMPT01000009.1"/>
</dbReference>
<comment type="caution">
    <text evidence="2">The sequence shown here is derived from an EMBL/GenBank/DDBJ whole genome shotgun (WGS) entry which is preliminary data.</text>
</comment>
<evidence type="ECO:0000259" key="1">
    <source>
        <dbReference type="Pfam" id="PF20469"/>
    </source>
</evidence>
<protein>
    <recommendedName>
        <fullName evidence="1">OLD protein-like TOPRIM domain-containing protein</fullName>
    </recommendedName>
</protein>
<keyword evidence="3" id="KW-1185">Reference proteome</keyword>
<proteinExistence type="predicted"/>
<reference evidence="2" key="1">
    <citation type="journal article" date="2014" name="Int. J. Syst. Evol. Microbiol.">
        <title>Complete genome sequence of Corynebacterium casei LMG S-19264T (=DSM 44701T), isolated from a smear-ripened cheese.</title>
        <authorList>
            <consortium name="US DOE Joint Genome Institute (JGI-PGF)"/>
            <person name="Walter F."/>
            <person name="Albersmeier A."/>
            <person name="Kalinowski J."/>
            <person name="Ruckert C."/>
        </authorList>
    </citation>
    <scope>NUCLEOTIDE SEQUENCE</scope>
    <source>
        <strain evidence="2">JCM 3051</strain>
    </source>
</reference>